<gene>
    <name evidence="2" type="ORF">EYC84_009555</name>
</gene>
<evidence type="ECO:0000256" key="1">
    <source>
        <dbReference type="SAM" id="MobiDB-lite"/>
    </source>
</evidence>
<evidence type="ECO:0000313" key="3">
    <source>
        <dbReference type="Proteomes" id="UP000322873"/>
    </source>
</evidence>
<reference evidence="2 3" key="1">
    <citation type="submission" date="2019-06" db="EMBL/GenBank/DDBJ databases">
        <title>Genome Sequence of the Brown Rot Fungal Pathogen Monilinia fructicola.</title>
        <authorList>
            <person name="De Miccolis Angelini R.M."/>
            <person name="Landi L."/>
            <person name="Abate D."/>
            <person name="Pollastro S."/>
            <person name="Romanazzi G."/>
            <person name="Faretra F."/>
        </authorList>
    </citation>
    <scope>NUCLEOTIDE SEQUENCE [LARGE SCALE GENOMIC DNA]</scope>
    <source>
        <strain evidence="2 3">Mfrc123</strain>
    </source>
</reference>
<dbReference type="AlphaFoldDB" id="A0A5M9JBH1"/>
<dbReference type="Proteomes" id="UP000322873">
    <property type="component" value="Unassembled WGS sequence"/>
</dbReference>
<dbReference type="EMBL" id="VICG01000013">
    <property type="protein sequence ID" value="KAA8565713.1"/>
    <property type="molecule type" value="Genomic_DNA"/>
</dbReference>
<name>A0A5M9JBH1_MONFR</name>
<accession>A0A5M9JBH1</accession>
<comment type="caution">
    <text evidence="2">The sequence shown here is derived from an EMBL/GenBank/DDBJ whole genome shotgun (WGS) entry which is preliminary data.</text>
</comment>
<proteinExistence type="predicted"/>
<organism evidence="2 3">
    <name type="scientific">Monilinia fructicola</name>
    <name type="common">Brown rot fungus</name>
    <name type="synonym">Ciboria fructicola</name>
    <dbReference type="NCBI Taxonomy" id="38448"/>
    <lineage>
        <taxon>Eukaryota</taxon>
        <taxon>Fungi</taxon>
        <taxon>Dikarya</taxon>
        <taxon>Ascomycota</taxon>
        <taxon>Pezizomycotina</taxon>
        <taxon>Leotiomycetes</taxon>
        <taxon>Helotiales</taxon>
        <taxon>Sclerotiniaceae</taxon>
        <taxon>Monilinia</taxon>
    </lineage>
</organism>
<keyword evidence="3" id="KW-1185">Reference proteome</keyword>
<feature type="region of interest" description="Disordered" evidence="1">
    <location>
        <begin position="95"/>
        <end position="115"/>
    </location>
</feature>
<dbReference type="VEuPathDB" id="FungiDB:MFRU_006g02740"/>
<evidence type="ECO:0000313" key="2">
    <source>
        <dbReference type="EMBL" id="KAA8565713.1"/>
    </source>
</evidence>
<protein>
    <submittedName>
        <fullName evidence="2">Uncharacterized protein</fullName>
    </submittedName>
</protein>
<sequence>MPNHPSDEQIKEWEEINFLRKTQSHQWFITTGQPLNLQHEIWLEGQEKLGSNGQLELLSVGLSEPNVHTNENTEPIPLEQEISQAPLEAGFISPQPQHGRLPAGETRDPSRSSIHVRPTQENVRRIIMLTPTCNTFGLLATLNAKVDQSYISKDAIHRIALERHIKKTQFPKYLKTQGGRCVNRRSRQDALDLSTVPQNNQDRILCCTFWFL</sequence>